<reference evidence="2 3" key="1">
    <citation type="submission" date="2019-05" db="EMBL/GenBank/DDBJ databases">
        <title>We sequenced the genome of Paenibacillus hemerocallicola KCTC 33185 for further insight into its adaptation and study the phylogeny of Paenibacillus.</title>
        <authorList>
            <person name="Narsing Rao M.P."/>
        </authorList>
    </citation>
    <scope>NUCLEOTIDE SEQUENCE [LARGE SCALE GENOMIC DNA]</scope>
    <source>
        <strain evidence="2 3">KCTC 33185</strain>
    </source>
</reference>
<dbReference type="OrthoDB" id="9782846at2"/>
<organism evidence="2 3">
    <name type="scientific">Paenibacillus hemerocallicola</name>
    <dbReference type="NCBI Taxonomy" id="1172614"/>
    <lineage>
        <taxon>Bacteria</taxon>
        <taxon>Bacillati</taxon>
        <taxon>Bacillota</taxon>
        <taxon>Bacilli</taxon>
        <taxon>Bacillales</taxon>
        <taxon>Paenibacillaceae</taxon>
        <taxon>Paenibacillus</taxon>
    </lineage>
</organism>
<protein>
    <submittedName>
        <fullName evidence="2">Carbohydrate ABC transporter substrate-binding protein</fullName>
    </submittedName>
</protein>
<dbReference type="PROSITE" id="PS51257">
    <property type="entry name" value="PROKAR_LIPOPROTEIN"/>
    <property type="match status" value="1"/>
</dbReference>
<dbReference type="PANTHER" id="PTHR43649:SF12">
    <property type="entry name" value="DIACETYLCHITOBIOSE BINDING PROTEIN DASA"/>
    <property type="match status" value="1"/>
</dbReference>
<dbReference type="PANTHER" id="PTHR43649">
    <property type="entry name" value="ARABINOSE-BINDING PROTEIN-RELATED"/>
    <property type="match status" value="1"/>
</dbReference>
<keyword evidence="1" id="KW-0732">Signal</keyword>
<gene>
    <name evidence="2" type="ORF">FE784_32240</name>
</gene>
<feature type="signal peptide" evidence="1">
    <location>
        <begin position="1"/>
        <end position="22"/>
    </location>
</feature>
<dbReference type="SUPFAM" id="SSF53850">
    <property type="entry name" value="Periplasmic binding protein-like II"/>
    <property type="match status" value="1"/>
</dbReference>
<dbReference type="InterPro" id="IPR006059">
    <property type="entry name" value="SBP"/>
</dbReference>
<evidence type="ECO:0000313" key="3">
    <source>
        <dbReference type="Proteomes" id="UP000307943"/>
    </source>
</evidence>
<proteinExistence type="predicted"/>
<dbReference type="AlphaFoldDB" id="A0A5C4SZW7"/>
<evidence type="ECO:0000256" key="1">
    <source>
        <dbReference type="SAM" id="SignalP"/>
    </source>
</evidence>
<dbReference type="Pfam" id="PF01547">
    <property type="entry name" value="SBP_bac_1"/>
    <property type="match status" value="1"/>
</dbReference>
<comment type="caution">
    <text evidence="2">The sequence shown here is derived from an EMBL/GenBank/DDBJ whole genome shotgun (WGS) entry which is preliminary data.</text>
</comment>
<dbReference type="Proteomes" id="UP000307943">
    <property type="component" value="Unassembled WGS sequence"/>
</dbReference>
<dbReference type="Gene3D" id="3.40.190.10">
    <property type="entry name" value="Periplasmic binding protein-like II"/>
    <property type="match status" value="1"/>
</dbReference>
<sequence length="439" mass="49455">MKLLLRKTIAMLVVVGSITACSQAGTQSGEGQKDENRSNAPKEPVEIVFYSTNNDSVEGFDQRLGTSLRKKFPDYTIKYIQSTKGNSIEELLASGTRFDIFYQTIGNYEGHVFPNRIEYDMSELIAKHKVDLNRFEPTVIDALKQTSNGKMYALPVITNNLLLYYNKDLFDKFGVPYPKDGMTWEQTSELSKKLSRTDQGTQYFGFTHSPLHTIRMNQLSIPNADLKTNTPTINQDSRWSRFFQTLFLDPVQEPGYAQYLQSTGKIPGSNEFVKSKNVAMYVYIQGLMGAWGDQVNYDVVSLPVFSDRPGIGSQSYPSYYGITNMAKNKDAAMEVLKYIVSDEYQAELALRGDMTVLTDDAVRKQLGQGTSYKDKNWQAAYYNKFASFLPKGTYDAELVTIYGSMGIQLQTGKIDINTGLRQAGEQAQKKLADMAQMNK</sequence>
<evidence type="ECO:0000313" key="2">
    <source>
        <dbReference type="EMBL" id="TNJ62100.1"/>
    </source>
</evidence>
<accession>A0A5C4SZW7</accession>
<name>A0A5C4SZW7_9BACL</name>
<dbReference type="InterPro" id="IPR050490">
    <property type="entry name" value="Bact_solute-bd_prot1"/>
</dbReference>
<keyword evidence="3" id="KW-1185">Reference proteome</keyword>
<feature type="chain" id="PRO_5038904557" evidence="1">
    <location>
        <begin position="23"/>
        <end position="439"/>
    </location>
</feature>
<dbReference type="EMBL" id="VDCQ01000065">
    <property type="protein sequence ID" value="TNJ62100.1"/>
    <property type="molecule type" value="Genomic_DNA"/>
</dbReference>